<reference evidence="1" key="1">
    <citation type="journal article" date="2020" name="Nature">
        <title>Giant virus diversity and host interactions through global metagenomics.</title>
        <authorList>
            <person name="Schulz F."/>
            <person name="Roux S."/>
            <person name="Paez-Espino D."/>
            <person name="Jungbluth S."/>
            <person name="Walsh D.A."/>
            <person name="Denef V.J."/>
            <person name="McMahon K.D."/>
            <person name="Konstantinidis K.T."/>
            <person name="Eloe-Fadrosh E.A."/>
            <person name="Kyrpides N.C."/>
            <person name="Woyke T."/>
        </authorList>
    </citation>
    <scope>NUCLEOTIDE SEQUENCE</scope>
    <source>
        <strain evidence="1">GVMAG-M-3300020187-37</strain>
    </source>
</reference>
<sequence>MWINILLLILFIIVLLFNINIIEGQEDDILINSDKLKHTYTINNLYNTAINYIKNININKLTNTNLNKSMLKYNNKCSDNESILISKNIYDNYIKDTIKPEKNYINEKLNSYLNNFNIDIKDIPINNELSDDDHYKKNSPPLCSMVDKLYDSDKLSDSLTKELTDKYGECIIKNNKPGFQNLCRKSCSDKYNELKPCSIYNDISNECKRENTFIFKNGLYYNCLSNNDNTFTEEICKPINNICNEEKRTVGLGKNCSYYNKMENPLGSCESYYMKENGNYYNCIETENGCNKTDNQNNQKMCVYKDKLMNYDNCY</sequence>
<accession>A0A6C0C5D6</accession>
<dbReference type="EMBL" id="MN739348">
    <property type="protein sequence ID" value="QHS99817.1"/>
    <property type="molecule type" value="Genomic_DNA"/>
</dbReference>
<dbReference type="AlphaFoldDB" id="A0A6C0C5D6"/>
<proteinExistence type="predicted"/>
<protein>
    <submittedName>
        <fullName evidence="1">Uncharacterized protein</fullName>
    </submittedName>
</protein>
<organism evidence="1">
    <name type="scientific">viral metagenome</name>
    <dbReference type="NCBI Taxonomy" id="1070528"/>
    <lineage>
        <taxon>unclassified sequences</taxon>
        <taxon>metagenomes</taxon>
        <taxon>organismal metagenomes</taxon>
    </lineage>
</organism>
<evidence type="ECO:0000313" key="1">
    <source>
        <dbReference type="EMBL" id="QHS99817.1"/>
    </source>
</evidence>
<name>A0A6C0C5D6_9ZZZZ</name>